<dbReference type="Pfam" id="PF22483">
    <property type="entry name" value="Mu-transpos_C_2"/>
    <property type="match status" value="1"/>
</dbReference>
<dbReference type="RefSeq" id="WP_187719969.1">
    <property type="nucleotide sequence ID" value="NZ_CP060789.1"/>
</dbReference>
<evidence type="ECO:0000259" key="1">
    <source>
        <dbReference type="Pfam" id="PF22483"/>
    </source>
</evidence>
<name>A0A7H0H2R7_9ACTN</name>
<gene>
    <name evidence="2" type="ORF">H9L22_11025</name>
</gene>
<sequence>MATWVIAGLRSETFTTLSGLQARIRERVDAYNTTPFQKREGSRRSVFASEERPLLGTLPAAPFEISQWVYGRKVGRNGHVVWSKNYYSVPFAHIGAKVDLRITQSMIEIYRGDERLASHLLLPSNTSNKYRTNDADLPEGRGWQPWDRPRIDAWAARVGPATKTVTDRVFESVQVDEQAHDPALAILRLTRRFSPARVEAACQLALRGPVRNIRYAHLRPILDTGQDKTGQSVETADEVGGYVRGSDYYAGGTR</sequence>
<dbReference type="PANTHER" id="PTHR35004:SF8">
    <property type="entry name" value="TRANSPOSASE RV3428C-RELATED"/>
    <property type="match status" value="1"/>
</dbReference>
<dbReference type="EMBL" id="CP060789">
    <property type="protein sequence ID" value="QNP54833.1"/>
    <property type="molecule type" value="Genomic_DNA"/>
</dbReference>
<dbReference type="InterPro" id="IPR054353">
    <property type="entry name" value="IstA-like_C"/>
</dbReference>
<protein>
    <recommendedName>
        <fullName evidence="1">Transposase for insertion sequence element IS21-like C-terminal domain-containing protein</fullName>
    </recommendedName>
</protein>
<reference evidence="2 3" key="1">
    <citation type="submission" date="2020-08" db="EMBL/GenBank/DDBJ databases">
        <title>Genome sequence of Tessaracoccus defluvii JCM 17540T.</title>
        <authorList>
            <person name="Hyun D.-W."/>
            <person name="Bae J.-W."/>
        </authorList>
    </citation>
    <scope>NUCLEOTIDE SEQUENCE [LARGE SCALE GENOMIC DNA]</scope>
    <source>
        <strain evidence="2 3">JCM 17540</strain>
    </source>
</reference>
<dbReference type="Proteomes" id="UP000516117">
    <property type="component" value="Chromosome"/>
</dbReference>
<dbReference type="AlphaFoldDB" id="A0A7H0H2R7"/>
<evidence type="ECO:0000313" key="2">
    <source>
        <dbReference type="EMBL" id="QNP54833.1"/>
    </source>
</evidence>
<accession>A0A7H0H2R7</accession>
<proteinExistence type="predicted"/>
<organism evidence="2 3">
    <name type="scientific">Tessaracoccus defluvii</name>
    <dbReference type="NCBI Taxonomy" id="1285901"/>
    <lineage>
        <taxon>Bacteria</taxon>
        <taxon>Bacillati</taxon>
        <taxon>Actinomycetota</taxon>
        <taxon>Actinomycetes</taxon>
        <taxon>Propionibacteriales</taxon>
        <taxon>Propionibacteriaceae</taxon>
        <taxon>Tessaracoccus</taxon>
    </lineage>
</organism>
<dbReference type="KEGG" id="tdf:H9L22_11025"/>
<dbReference type="PANTHER" id="PTHR35004">
    <property type="entry name" value="TRANSPOSASE RV3428C-RELATED"/>
    <property type="match status" value="1"/>
</dbReference>
<feature type="domain" description="Transposase for insertion sequence element IS21-like C-terminal" evidence="1">
    <location>
        <begin position="58"/>
        <end position="120"/>
    </location>
</feature>
<keyword evidence="3" id="KW-1185">Reference proteome</keyword>
<evidence type="ECO:0000313" key="3">
    <source>
        <dbReference type="Proteomes" id="UP000516117"/>
    </source>
</evidence>